<dbReference type="AlphaFoldDB" id="A0AAP0SK32"/>
<evidence type="ECO:0000313" key="2">
    <source>
        <dbReference type="Proteomes" id="UP000027121"/>
    </source>
</evidence>
<organism evidence="1 2">
    <name type="scientific">Pseudomonas donghuensis</name>
    <dbReference type="NCBI Taxonomy" id="1163398"/>
    <lineage>
        <taxon>Bacteria</taxon>
        <taxon>Pseudomonadati</taxon>
        <taxon>Pseudomonadota</taxon>
        <taxon>Gammaproteobacteria</taxon>
        <taxon>Pseudomonadales</taxon>
        <taxon>Pseudomonadaceae</taxon>
        <taxon>Pseudomonas</taxon>
    </lineage>
</organism>
<protein>
    <recommendedName>
        <fullName evidence="3">DUF3077 domain-containing protein</fullName>
    </recommendedName>
</protein>
<evidence type="ECO:0000313" key="1">
    <source>
        <dbReference type="EMBL" id="KDO02094.1"/>
    </source>
</evidence>
<accession>A0AAP0SK32</accession>
<reference evidence="1 2" key="2">
    <citation type="journal article" date="2016" name="Front. Microbiol.">
        <title>When Genome-Based Approach Meets the 'Old but Good': Revealing Genes Involved in the Antibacterial Activity of Pseudomonas sp. P482 against Soft Rot Pathogens.</title>
        <authorList>
            <person name="Krzyzanowska D.M."/>
            <person name="Ossowicki A."/>
            <person name="Rajewska M."/>
            <person name="Maciag T."/>
            <person name="Jablonska M."/>
            <person name="Obuchowski M."/>
            <person name="Heeb S."/>
            <person name="Jafra S."/>
        </authorList>
    </citation>
    <scope>NUCLEOTIDE SEQUENCE [LARGE SCALE GENOMIC DNA]</scope>
    <source>
        <strain evidence="1 2">P482</strain>
    </source>
</reference>
<dbReference type="Proteomes" id="UP000027121">
    <property type="component" value="Chromosome"/>
</dbReference>
<reference evidence="1 2" key="1">
    <citation type="journal article" date="2014" name="Genome Announc.">
        <title>Genome Sequence of Pseudomonas sp. Strain P482, a Tomato Rhizosphere Isolate with Broad-Spectrum Antimicrobial Activity.</title>
        <authorList>
            <person name="Krzyzanowska D.M."/>
            <person name="Ossowicki A."/>
            <person name="Jafra S."/>
        </authorList>
    </citation>
    <scope>NUCLEOTIDE SEQUENCE [LARGE SCALE GENOMIC DNA]</scope>
    <source>
        <strain evidence="1 2">P482</strain>
    </source>
</reference>
<proteinExistence type="predicted"/>
<dbReference type="GeneID" id="98281623"/>
<gene>
    <name evidence="1" type="ORF">BV82_0229</name>
</gene>
<sequence>MLKIVPDPPLLSTDSPHCLEDILVHAGEHLACALAVGQQAVLLHPDRHGQALVRTALHEMETARWRVEQALACVQVAH</sequence>
<dbReference type="EMBL" id="CP071706">
    <property type="protein sequence ID" value="KDO02094.1"/>
    <property type="molecule type" value="Genomic_DNA"/>
</dbReference>
<evidence type="ECO:0008006" key="3">
    <source>
        <dbReference type="Google" id="ProtNLM"/>
    </source>
</evidence>
<dbReference type="KEGG" id="pdw:BV82_0229"/>
<keyword evidence="2" id="KW-1185">Reference proteome</keyword>
<name>A0AAP0SK32_9PSED</name>
<dbReference type="RefSeq" id="WP_081492801.1">
    <property type="nucleotide sequence ID" value="NZ_CATKPL010000011.1"/>
</dbReference>